<comment type="cofactor">
    <cofactor evidence="1">
        <name>Zn(2+)</name>
        <dbReference type="ChEBI" id="CHEBI:29105"/>
    </cofactor>
</comment>
<name>A0A6J4NSL8_9PSEU</name>
<evidence type="ECO:0000256" key="3">
    <source>
        <dbReference type="ARBA" id="ARBA00022801"/>
    </source>
</evidence>
<dbReference type="InterPro" id="IPR024087">
    <property type="entry name" value="Creatininase-like_sf"/>
</dbReference>
<dbReference type="GO" id="GO:0047789">
    <property type="term" value="F:creatininase activity"/>
    <property type="evidence" value="ECO:0007669"/>
    <property type="project" value="UniProtKB-EC"/>
</dbReference>
<dbReference type="PANTHER" id="PTHR35005">
    <property type="entry name" value="3-DEHYDRO-SCYLLO-INOSOSE HYDROLASE"/>
    <property type="match status" value="1"/>
</dbReference>
<organism evidence="6">
    <name type="scientific">uncultured Pseudonocardia sp</name>
    <dbReference type="NCBI Taxonomy" id="211455"/>
    <lineage>
        <taxon>Bacteria</taxon>
        <taxon>Bacillati</taxon>
        <taxon>Actinomycetota</taxon>
        <taxon>Actinomycetes</taxon>
        <taxon>Pseudonocardiales</taxon>
        <taxon>Pseudonocardiaceae</taxon>
        <taxon>Pseudonocardia</taxon>
        <taxon>environmental samples</taxon>
    </lineage>
</organism>
<evidence type="ECO:0000256" key="1">
    <source>
        <dbReference type="ARBA" id="ARBA00001947"/>
    </source>
</evidence>
<protein>
    <submittedName>
        <fullName evidence="6">Creatinine amidohydrolase</fullName>
        <ecNumber evidence="6">3.5.2.10</ecNumber>
    </submittedName>
</protein>
<dbReference type="EMBL" id="CADCUS010000144">
    <property type="protein sequence ID" value="CAA9392546.1"/>
    <property type="molecule type" value="Genomic_DNA"/>
</dbReference>
<dbReference type="GO" id="GO:0009231">
    <property type="term" value="P:riboflavin biosynthetic process"/>
    <property type="evidence" value="ECO:0007669"/>
    <property type="project" value="TreeGrafter"/>
</dbReference>
<dbReference type="SUPFAM" id="SSF102215">
    <property type="entry name" value="Creatininase"/>
    <property type="match status" value="1"/>
</dbReference>
<evidence type="ECO:0000256" key="5">
    <source>
        <dbReference type="ARBA" id="ARBA00024029"/>
    </source>
</evidence>
<dbReference type="InterPro" id="IPR003785">
    <property type="entry name" value="Creatininase/forma_Hydrolase"/>
</dbReference>
<evidence type="ECO:0000313" key="6">
    <source>
        <dbReference type="EMBL" id="CAA9392546.1"/>
    </source>
</evidence>
<keyword evidence="3 6" id="KW-0378">Hydrolase</keyword>
<evidence type="ECO:0000256" key="2">
    <source>
        <dbReference type="ARBA" id="ARBA00022723"/>
    </source>
</evidence>
<gene>
    <name evidence="6" type="ORF">AVDCRST_MAG66-1099</name>
</gene>
<dbReference type="Pfam" id="PF02633">
    <property type="entry name" value="Creatininase"/>
    <property type="match status" value="1"/>
</dbReference>
<proteinExistence type="inferred from homology"/>
<dbReference type="GO" id="GO:0046872">
    <property type="term" value="F:metal ion binding"/>
    <property type="evidence" value="ECO:0007669"/>
    <property type="project" value="UniProtKB-KW"/>
</dbReference>
<accession>A0A6J4NSL8</accession>
<dbReference type="Gene3D" id="3.40.50.10310">
    <property type="entry name" value="Creatininase"/>
    <property type="match status" value="1"/>
</dbReference>
<reference evidence="6" key="1">
    <citation type="submission" date="2020-02" db="EMBL/GenBank/DDBJ databases">
        <authorList>
            <person name="Meier V. D."/>
        </authorList>
    </citation>
    <scope>NUCLEOTIDE SEQUENCE</scope>
    <source>
        <strain evidence="6">AVDCRST_MAG66</strain>
    </source>
</reference>
<dbReference type="EC" id="3.5.2.10" evidence="6"/>
<dbReference type="AlphaFoldDB" id="A0A6J4NSL8"/>
<dbReference type="PANTHER" id="PTHR35005:SF1">
    <property type="entry name" value="2-AMINO-5-FORMYLAMINO-6-RIBOSYLAMINOPYRIMIDIN-4(3H)-ONE 5'-MONOPHOSPHATE DEFORMYLASE"/>
    <property type="match status" value="1"/>
</dbReference>
<keyword evidence="4" id="KW-0862">Zinc</keyword>
<comment type="similarity">
    <text evidence="5">Belongs to the creatininase superfamily.</text>
</comment>
<dbReference type="GO" id="GO:0016811">
    <property type="term" value="F:hydrolase activity, acting on carbon-nitrogen (but not peptide) bonds, in linear amides"/>
    <property type="evidence" value="ECO:0007669"/>
    <property type="project" value="TreeGrafter"/>
</dbReference>
<keyword evidence="2" id="KW-0479">Metal-binding</keyword>
<sequence length="236" mass="25088">MFISTATSRDEAERAATVAVLPVGSFEQHGSHLPLSTDTLIASAIARRLADDYGLLLLPPVTIGCSHEHAGFAGSVSVSSATLQAIVGDVADSLRTAGVPRLVLVNGHGGNYVLSNVVQEANVEARTMLLFPRSEDWADVRAAAGVETSNHQDMHGGESETSILLAESPEVVRPNCHEADNVVDDRRFLLTVGMVGYTESGIIGRPSLATAEKGRMLLDALSEQFKEHLKLFSADD</sequence>
<evidence type="ECO:0000256" key="4">
    <source>
        <dbReference type="ARBA" id="ARBA00022833"/>
    </source>
</evidence>